<dbReference type="PIRSF" id="PIRSF500061">
    <property type="entry name" value="GOGAT_lg2_archl"/>
    <property type="match status" value="1"/>
</dbReference>
<dbReference type="CDD" id="cd00350">
    <property type="entry name" value="rubredoxin_like"/>
    <property type="match status" value="1"/>
</dbReference>
<feature type="domain" description="Rubredoxin-like" evidence="4">
    <location>
        <begin position="3"/>
        <end position="40"/>
    </location>
</feature>
<dbReference type="eggNOG" id="COG0069">
    <property type="taxonomic scope" value="Bacteria"/>
</dbReference>
<dbReference type="InterPro" id="IPR024188">
    <property type="entry name" value="GltB"/>
</dbReference>
<accession>B1C6P9</accession>
<dbReference type="Pfam" id="PF01645">
    <property type="entry name" value="Glu_synthase"/>
    <property type="match status" value="1"/>
</dbReference>
<dbReference type="InterPro" id="IPR002932">
    <property type="entry name" value="Glu_synthdom"/>
</dbReference>
<keyword evidence="2" id="KW-0560">Oxidoreductase</keyword>
<dbReference type="Gene3D" id="3.20.20.70">
    <property type="entry name" value="Aldolase class I"/>
    <property type="match status" value="1"/>
</dbReference>
<dbReference type="HOGENOM" id="CLU_023342_0_1_9"/>
<dbReference type="InterPro" id="IPR013785">
    <property type="entry name" value="Aldolase_TIM"/>
</dbReference>
<dbReference type="GO" id="GO:0015930">
    <property type="term" value="F:glutamate synthase activity"/>
    <property type="evidence" value="ECO:0007669"/>
    <property type="project" value="InterPro"/>
</dbReference>
<dbReference type="InterPro" id="IPR043578">
    <property type="entry name" value="GltB_archl_type"/>
</dbReference>
<dbReference type="PANTHER" id="PTHR43819:SF1">
    <property type="entry name" value="ARCHAEAL-TYPE GLUTAMATE SYNTHASE [NADPH]"/>
    <property type="match status" value="1"/>
</dbReference>
<dbReference type="Gene3D" id="2.20.28.10">
    <property type="match status" value="1"/>
</dbReference>
<evidence type="ECO:0000313" key="5">
    <source>
        <dbReference type="EMBL" id="EDS72686.1"/>
    </source>
</evidence>
<dbReference type="SUPFAM" id="SSF51395">
    <property type="entry name" value="FMN-linked oxidoreductases"/>
    <property type="match status" value="1"/>
</dbReference>
<keyword evidence="6" id="KW-1185">Reference proteome</keyword>
<dbReference type="PIRSF" id="PIRSF006429">
    <property type="entry name" value="GOGAT_lg_2"/>
    <property type="match status" value="1"/>
</dbReference>
<dbReference type="PROSITE" id="PS50903">
    <property type="entry name" value="RUBREDOXIN_LIKE"/>
    <property type="match status" value="1"/>
</dbReference>
<organism evidence="5 6">
    <name type="scientific">Anaerofustis stercorihominis DSM 17244</name>
    <dbReference type="NCBI Taxonomy" id="445971"/>
    <lineage>
        <taxon>Bacteria</taxon>
        <taxon>Bacillati</taxon>
        <taxon>Bacillota</taxon>
        <taxon>Clostridia</taxon>
        <taxon>Eubacteriales</taxon>
        <taxon>Eubacteriaceae</taxon>
        <taxon>Anaerofustis</taxon>
    </lineage>
</organism>
<comment type="similarity">
    <text evidence="1 3">Belongs to the glutamate synthase family.</text>
</comment>
<dbReference type="RefSeq" id="WP_007048850.1">
    <property type="nucleotide sequence ID" value="NZ_DS560015.1"/>
</dbReference>
<evidence type="ECO:0000256" key="1">
    <source>
        <dbReference type="ARBA" id="ARBA00009716"/>
    </source>
</evidence>
<dbReference type="GO" id="GO:0005506">
    <property type="term" value="F:iron ion binding"/>
    <property type="evidence" value="ECO:0007669"/>
    <property type="project" value="InterPro"/>
</dbReference>
<proteinExistence type="inferred from homology"/>
<dbReference type="SUPFAM" id="SSF57802">
    <property type="entry name" value="Rubredoxin-like"/>
    <property type="match status" value="1"/>
</dbReference>
<evidence type="ECO:0000259" key="4">
    <source>
        <dbReference type="PROSITE" id="PS50903"/>
    </source>
</evidence>
<dbReference type="Proteomes" id="UP000005178">
    <property type="component" value="Unassembled WGS sequence"/>
</dbReference>
<evidence type="ECO:0000256" key="3">
    <source>
        <dbReference type="PIRNR" id="PIRNR006429"/>
    </source>
</evidence>
<dbReference type="CDD" id="cd02808">
    <property type="entry name" value="GltS_FMN"/>
    <property type="match status" value="1"/>
</dbReference>
<reference evidence="5" key="1">
    <citation type="submission" date="2008-01" db="EMBL/GenBank/DDBJ databases">
        <authorList>
            <person name="Fulton L."/>
            <person name="Clifton S."/>
            <person name="Fulton B."/>
            <person name="Xu J."/>
            <person name="Minx P."/>
            <person name="Pepin K.H."/>
            <person name="Johnson M."/>
            <person name="Thiruvilangam P."/>
            <person name="Bhonagiri V."/>
            <person name="Nash W.E."/>
            <person name="Mardis E.R."/>
            <person name="Wilson R.K."/>
        </authorList>
    </citation>
    <scope>NUCLEOTIDE SEQUENCE [LARGE SCALE GENOMIC DNA]</scope>
    <source>
        <strain evidence="5">DSM 17244</strain>
    </source>
</reference>
<gene>
    <name evidence="5" type="ORF">ANASTE_00395</name>
</gene>
<reference evidence="5" key="2">
    <citation type="submission" date="2013-08" db="EMBL/GenBank/DDBJ databases">
        <title>Draft genome sequence of Anaerofustis stercorihominis (DSM 17244).</title>
        <authorList>
            <person name="Sudarsanam P."/>
            <person name="Ley R."/>
            <person name="Guruge J."/>
            <person name="Turnbaugh P.J."/>
            <person name="Mahowald M."/>
            <person name="Liep D."/>
            <person name="Gordon J."/>
        </authorList>
    </citation>
    <scope>NUCLEOTIDE SEQUENCE</scope>
    <source>
        <strain evidence="5">DSM 17244</strain>
    </source>
</reference>
<sequence length="469" mass="51530">MVYKCSVCGYIYDEEKEGKPFSELKECPVCKHPASVFVKVEEKLNKKEVKEENKKQDNVKSDSLEYESDYRRIDETCRYMTQIHEMAVSGKPIIEAMGTKMSMPGFDDILFLGAQLNPMPLDEHAFVRTTTVIGKNAKRPMILNNPVYISHMSFGALSKEIKVSLSKGSAMAGSAMCSGEGGILKEEMEAANKYIFEYVPNKYSVTDENLKNADAIEIKIGQGTKPGMGGHLPGGKVTPEIAKVRNKPLGKDIISPSKLEGINTKEDLKNLVDELRERSDGRPIGIKIAAGRIERDLEYIVYAGADFVTIDGRGGATGASPRIIRDSTSVPTVYALYRARKYLDSVKSDMELVITGGLRVSSDFAKAIAMGADAVAIASAGLMAAACQQYRICGSGNCPLGIATQDPELRKRLKIDKSSKRVANFLNCSLEEIKTFSRITGHDDIHDMNVDDLCTINREISEFTNIPHA</sequence>
<dbReference type="STRING" id="445971.ANASTE_00395"/>
<dbReference type="GeneID" id="97999351"/>
<dbReference type="AlphaFoldDB" id="B1C6P9"/>
<comment type="caution">
    <text evidence="5">The sequence shown here is derived from an EMBL/GenBank/DDBJ whole genome shotgun (WGS) entry which is preliminary data.</text>
</comment>
<protein>
    <submittedName>
        <fullName evidence="5">Rubredoxin</fullName>
    </submittedName>
</protein>
<dbReference type="InterPro" id="IPR024934">
    <property type="entry name" value="Rubredoxin-like_dom"/>
</dbReference>
<evidence type="ECO:0000313" key="6">
    <source>
        <dbReference type="Proteomes" id="UP000005178"/>
    </source>
</evidence>
<name>B1C6P9_9FIRM</name>
<evidence type="ECO:0000256" key="2">
    <source>
        <dbReference type="ARBA" id="ARBA00023002"/>
    </source>
</evidence>
<dbReference type="GO" id="GO:0006537">
    <property type="term" value="P:glutamate biosynthetic process"/>
    <property type="evidence" value="ECO:0007669"/>
    <property type="project" value="InterPro"/>
</dbReference>
<dbReference type="PANTHER" id="PTHR43819">
    <property type="entry name" value="ARCHAEAL-TYPE GLUTAMATE SYNTHASE [NADPH]"/>
    <property type="match status" value="1"/>
</dbReference>
<dbReference type="EMBL" id="ABIL02000005">
    <property type="protein sequence ID" value="EDS72686.1"/>
    <property type="molecule type" value="Genomic_DNA"/>
</dbReference>